<dbReference type="EMBL" id="ML987189">
    <property type="protein sequence ID" value="KAF2255888.1"/>
    <property type="molecule type" value="Genomic_DNA"/>
</dbReference>
<dbReference type="GeneID" id="54572721"/>
<dbReference type="Proteomes" id="UP000800094">
    <property type="component" value="Unassembled WGS sequence"/>
</dbReference>
<protein>
    <submittedName>
        <fullName evidence="1">Uncharacterized protein</fullName>
    </submittedName>
</protein>
<reference evidence="1" key="1">
    <citation type="journal article" date="2020" name="Stud. Mycol.">
        <title>101 Dothideomycetes genomes: a test case for predicting lifestyles and emergence of pathogens.</title>
        <authorList>
            <person name="Haridas S."/>
            <person name="Albert R."/>
            <person name="Binder M."/>
            <person name="Bloem J."/>
            <person name="Labutti K."/>
            <person name="Salamov A."/>
            <person name="Andreopoulos B."/>
            <person name="Baker S."/>
            <person name="Barry K."/>
            <person name="Bills G."/>
            <person name="Bluhm B."/>
            <person name="Cannon C."/>
            <person name="Castanera R."/>
            <person name="Culley D."/>
            <person name="Daum C."/>
            <person name="Ezra D."/>
            <person name="Gonzalez J."/>
            <person name="Henrissat B."/>
            <person name="Kuo A."/>
            <person name="Liang C."/>
            <person name="Lipzen A."/>
            <person name="Lutzoni F."/>
            <person name="Magnuson J."/>
            <person name="Mondo S."/>
            <person name="Nolan M."/>
            <person name="Ohm R."/>
            <person name="Pangilinan J."/>
            <person name="Park H.-J."/>
            <person name="Ramirez L."/>
            <person name="Alfaro M."/>
            <person name="Sun H."/>
            <person name="Tritt A."/>
            <person name="Yoshinaga Y."/>
            <person name="Zwiers L.-H."/>
            <person name="Turgeon B."/>
            <person name="Goodwin S."/>
            <person name="Spatafora J."/>
            <person name="Crous P."/>
            <person name="Grigoriev I."/>
        </authorList>
    </citation>
    <scope>NUCLEOTIDE SEQUENCE</scope>
    <source>
        <strain evidence="1">CBS 122368</strain>
    </source>
</reference>
<name>A0A6A6J065_9PLEO</name>
<evidence type="ECO:0000313" key="2">
    <source>
        <dbReference type="Proteomes" id="UP000800094"/>
    </source>
</evidence>
<dbReference type="OrthoDB" id="4719016at2759"/>
<evidence type="ECO:0000313" key="1">
    <source>
        <dbReference type="EMBL" id="KAF2255888.1"/>
    </source>
</evidence>
<gene>
    <name evidence="1" type="ORF">BU26DRAFT_11011</name>
</gene>
<accession>A0A6A6J065</accession>
<dbReference type="AlphaFoldDB" id="A0A6A6J065"/>
<sequence>MKEPFPDKFALARCLDGYIGGVLDDSEKNNLELKMLFGLLKALQKNSHQELHRVLKELGFEENNKLTDLRKLGNGFSDLVESTDPFLLARHMHIPFYIMKRIVSQMTAREERAARRRYVSSRNLYQTHSFIHHALFLYSECLLTWDPPFRAIQEERKAQERAGRGGEPNTSYKCRVLLSCFVWMGQLSLGGSLDRVMQKVQLRLADDEERNAFEWPFSAPARFNILVNGEETSEEDANDMDVIWDWFERQEEHSLFSFVFRISRLGVVGSFPDDLTLLRKEDYSRHESSSY</sequence>
<keyword evidence="2" id="KW-1185">Reference proteome</keyword>
<dbReference type="RefSeq" id="XP_033690892.1">
    <property type="nucleotide sequence ID" value="XM_033819391.1"/>
</dbReference>
<proteinExistence type="predicted"/>
<organism evidence="1 2">
    <name type="scientific">Trematosphaeria pertusa</name>
    <dbReference type="NCBI Taxonomy" id="390896"/>
    <lineage>
        <taxon>Eukaryota</taxon>
        <taxon>Fungi</taxon>
        <taxon>Dikarya</taxon>
        <taxon>Ascomycota</taxon>
        <taxon>Pezizomycotina</taxon>
        <taxon>Dothideomycetes</taxon>
        <taxon>Pleosporomycetidae</taxon>
        <taxon>Pleosporales</taxon>
        <taxon>Massarineae</taxon>
        <taxon>Trematosphaeriaceae</taxon>
        <taxon>Trematosphaeria</taxon>
    </lineage>
</organism>